<dbReference type="SMART" id="SM00560">
    <property type="entry name" value="LamGL"/>
    <property type="match status" value="1"/>
</dbReference>
<gene>
    <name evidence="8" type="ORF">G5A66_10965</name>
    <name evidence="7" type="ORF">G5A75_10990</name>
</gene>
<dbReference type="SUPFAM" id="SSF49899">
    <property type="entry name" value="Concanavalin A-like lectins/glucanases"/>
    <property type="match status" value="1"/>
</dbReference>
<feature type="signal peptide" evidence="5">
    <location>
        <begin position="1"/>
        <end position="34"/>
    </location>
</feature>
<keyword evidence="4" id="KW-1133">Transmembrane helix</keyword>
<name>A0A850HNZ5_9FIRM</name>
<organism evidence="8 9">
    <name type="scientific">Dorea phocaeensis</name>
    <dbReference type="NCBI Taxonomy" id="2040291"/>
    <lineage>
        <taxon>Bacteria</taxon>
        <taxon>Bacillati</taxon>
        <taxon>Bacillota</taxon>
        <taxon>Clostridia</taxon>
        <taxon>Lachnospirales</taxon>
        <taxon>Lachnospiraceae</taxon>
        <taxon>Dorea</taxon>
    </lineage>
</organism>
<sequence>MKGFKRWAKKGLALGAVCAITATSLPMTSIQALAAGEKDAKAAEDGLILHYDFKSLKTGTIVEDLSGNGKAGVIRPTGSQVTTEDVNIYGADQTAYKFLGGQPSNTNTYVELPVGVFNDLEDITVSCWVNMKEAWGSYQRIWDFGFKNDKGQFNTTTYMYLLADGSNEGHKGYTAALTNSGWGDEKGPEKGKALATDEWIFTTVTFDGSEKEMSLYEDGVLIGTEKTQADLSVLKGANNALIGYGQFKNDILNGMVADFKIYDYAMTQEQVADKFAVPDEEKVKRDKEWLDLGDVSEVTSDLILPTKGAAGSDISWTSDNEAVIGKDGKVTRPEAGEGDAVVTLTATLTSGDVTDTKVFKVTVKQNLTAEEIVNGDAEALVLSGLSSVRDNLTLPTEGELGSTIAWESSNPDVIAVDGTVTRPIGDKAEVTLTATISYGDKSVTKEFVATVMPVYEKTDIVDVKAVEVETVKNTLPYLPATVDVTYEDGTTGKEKVTWPIDLAADQFATAGDKVEVTGTIVDYDVEVKATVTVTDTTSEAPATVTTEFSLSDIHLDGTDTIFGQNMARDLEYLKVMDADRMLYNFRKTFGADTKGAQPLTGWEEPTGLLRGHSTGHFLSALAQAYASTGEAAYKEKMDYMVSELKKLQDMSKGDPAKFVTQCTPSDAAQSKWSKDPSTWGEGFLSAYSPDQFALLEQYTPYATIWAPYYTLHKIEAGMIDCYEYGGNEEALEVAKGIGDWIYLRLEGCTTEEQRENMWAMYIAGEYGGMNESLARLYEITHEDRYQEAAALFDHKTWFADLAANVDVVQDKHANQHIPRIVGAVHEYAATGDVAYYNTARNFWNIVTQRYAYSIGGVGTGEKFQKPYQQGNFILGNAGRGENCETCAAYNMLKLTKDLYNYEPDAAEYMDYYERTMINQIAASQSHDTTDYMHNGTTYMLPIDPGQRRGYDTDYGGFTCCNGTGMENHVKYQAAAYAKSADTLYVNQYMPTTVNWAEKGITVKQETKFPSEHSKLTVNGSGEFAMKLRVPYWATKGFEVQVNGETICTNPEVSTYVEINRTWKDGDVVTIHMPYTLHLDKTPDKVDGSTVASVMYGPLVMVAKDERDSYTPMNWYTVALSDNLEDSISVVTGADSEQVPHLTTNGLQFYPMYDAYNYRYHAYVKVEDNASVVNKDALQALVDAVTTGDQVPSQDDYTEEQWAALQQAIADAQAVLANEAATQTEVYNAYKALQAALEDTAVNPEPEKPSKEDLQNAVDNAIPDSEKDKYTKDSWEAYQNALNHAKDVLKDENATEEDIANALTELNKAKDALKPVSTEPGKPGTGTDGKPGSTTGKPGTTNGKGTGSVKTGDTAPFGILVGCMVVAVAAAGVVVYRKKHS</sequence>
<keyword evidence="4" id="KW-0472">Membrane</keyword>
<evidence type="ECO:0000313" key="9">
    <source>
        <dbReference type="Proteomes" id="UP000528555"/>
    </source>
</evidence>
<evidence type="ECO:0000256" key="4">
    <source>
        <dbReference type="SAM" id="Phobius"/>
    </source>
</evidence>
<protein>
    <recommendedName>
        <fullName evidence="6">LamG-like jellyroll fold domain-containing protein</fullName>
    </recommendedName>
</protein>
<dbReference type="Pfam" id="PF07554">
    <property type="entry name" value="FIVAR"/>
    <property type="match status" value="2"/>
</dbReference>
<comment type="caution">
    <text evidence="8">The sequence shown here is derived from an EMBL/GenBank/DDBJ whole genome shotgun (WGS) entry which is preliminary data.</text>
</comment>
<dbReference type="InterPro" id="IPR013320">
    <property type="entry name" value="ConA-like_dom_sf"/>
</dbReference>
<dbReference type="EMBL" id="JAAIUO010000008">
    <property type="protein sequence ID" value="NSK15376.1"/>
    <property type="molecule type" value="Genomic_DNA"/>
</dbReference>
<dbReference type="PANTHER" id="PTHR31151">
    <property type="entry name" value="PROLINE-TRNA LIGASE (DUF1680)"/>
    <property type="match status" value="1"/>
</dbReference>
<evidence type="ECO:0000313" key="8">
    <source>
        <dbReference type="EMBL" id="NVH59149.1"/>
    </source>
</evidence>
<dbReference type="GO" id="GO:0005975">
    <property type="term" value="P:carbohydrate metabolic process"/>
    <property type="evidence" value="ECO:0007669"/>
    <property type="project" value="InterPro"/>
</dbReference>
<dbReference type="Proteomes" id="UP000701680">
    <property type="component" value="Unassembled WGS sequence"/>
</dbReference>
<keyword evidence="1 5" id="KW-0732">Signal</keyword>
<feature type="domain" description="LamG-like jellyroll fold" evidence="6">
    <location>
        <begin position="121"/>
        <end position="269"/>
    </location>
</feature>
<dbReference type="Pfam" id="PF13385">
    <property type="entry name" value="Laminin_G_3"/>
    <property type="match status" value="1"/>
</dbReference>
<dbReference type="PANTHER" id="PTHR31151:SF0">
    <property type="entry name" value="PROLINE-TRNA LIGASE (DUF1680)"/>
    <property type="match status" value="1"/>
</dbReference>
<dbReference type="Pfam" id="PF07532">
    <property type="entry name" value="Big_4"/>
    <property type="match status" value="1"/>
</dbReference>
<keyword evidence="2" id="KW-1015">Disulfide bond</keyword>
<dbReference type="Pfam" id="PF20578">
    <property type="entry name" value="aBig_2"/>
    <property type="match status" value="2"/>
</dbReference>
<feature type="region of interest" description="Disordered" evidence="3">
    <location>
        <begin position="1309"/>
        <end position="1350"/>
    </location>
</feature>
<evidence type="ECO:0000313" key="7">
    <source>
        <dbReference type="EMBL" id="NSK15376.1"/>
    </source>
</evidence>
<reference evidence="9 10" key="1">
    <citation type="journal article" date="2020" name="Cell Host Microbe">
        <title>Functional and Genomic Variation between Human-Derived Isolates of Lachnospiraceae Reveals Inter- and Intra-Species Diversity.</title>
        <authorList>
            <person name="Sorbara M.T."/>
            <person name="Littmann E.R."/>
            <person name="Fontana E."/>
            <person name="Moody T.U."/>
            <person name="Kohout C.E."/>
            <person name="Gjonbalaj M."/>
            <person name="Eaton V."/>
            <person name="Seok R."/>
            <person name="Leiner I.M."/>
            <person name="Pamer E.G."/>
        </authorList>
    </citation>
    <scope>NUCLEOTIDE SEQUENCE [LARGE SCALE GENOMIC DNA]</scope>
    <source>
        <strain evidence="8 9">MSK.17.11</strain>
        <strain evidence="7 10">MSK.17.38</strain>
    </source>
</reference>
<dbReference type="InterPro" id="IPR012878">
    <property type="entry name" value="Beta-AFase-like_GH127_cat"/>
</dbReference>
<dbReference type="InterPro" id="IPR006558">
    <property type="entry name" value="LamG-like"/>
</dbReference>
<keyword evidence="4" id="KW-0812">Transmembrane</keyword>
<dbReference type="Proteomes" id="UP000528555">
    <property type="component" value="Unassembled WGS sequence"/>
</dbReference>
<accession>A0A850HNZ5</accession>
<dbReference type="SUPFAM" id="SSF48208">
    <property type="entry name" value="Six-hairpin glycosidases"/>
    <property type="match status" value="1"/>
</dbReference>
<evidence type="ECO:0000256" key="3">
    <source>
        <dbReference type="SAM" id="MobiDB-lite"/>
    </source>
</evidence>
<evidence type="ECO:0000256" key="2">
    <source>
        <dbReference type="ARBA" id="ARBA00023157"/>
    </source>
</evidence>
<dbReference type="InterPro" id="IPR011081">
    <property type="entry name" value="Big_4"/>
</dbReference>
<dbReference type="InterPro" id="IPR046780">
    <property type="entry name" value="aBig_2"/>
</dbReference>
<evidence type="ECO:0000256" key="1">
    <source>
        <dbReference type="ARBA" id="ARBA00022729"/>
    </source>
</evidence>
<proteinExistence type="predicted"/>
<dbReference type="InterPro" id="IPR008928">
    <property type="entry name" value="6-hairpin_glycosidase_sf"/>
</dbReference>
<feature type="compositionally biased region" description="Low complexity" evidence="3">
    <location>
        <begin position="1329"/>
        <end position="1342"/>
    </location>
</feature>
<feature type="chain" id="PRO_5032612573" description="LamG-like jellyroll fold domain-containing protein" evidence="5">
    <location>
        <begin position="35"/>
        <end position="1380"/>
    </location>
</feature>
<evidence type="ECO:0000256" key="5">
    <source>
        <dbReference type="SAM" id="SignalP"/>
    </source>
</evidence>
<evidence type="ECO:0000259" key="6">
    <source>
        <dbReference type="SMART" id="SM00560"/>
    </source>
</evidence>
<evidence type="ECO:0000313" key="10">
    <source>
        <dbReference type="Proteomes" id="UP000701680"/>
    </source>
</evidence>
<dbReference type="EMBL" id="JAAITX010000008">
    <property type="protein sequence ID" value="NVH59149.1"/>
    <property type="molecule type" value="Genomic_DNA"/>
</dbReference>
<dbReference type="Pfam" id="PF20736">
    <property type="entry name" value="Glyco_hydro127M"/>
    <property type="match status" value="1"/>
</dbReference>
<dbReference type="RefSeq" id="WP_173815037.1">
    <property type="nucleotide sequence ID" value="NZ_JAAITX010000008.1"/>
</dbReference>
<dbReference type="Pfam" id="PF07944">
    <property type="entry name" value="Beta-AFase-like_GH127_cat"/>
    <property type="match status" value="1"/>
</dbReference>
<dbReference type="Gene3D" id="1.20.1270.70">
    <property type="entry name" value="Designed single chain three-helix bundle"/>
    <property type="match status" value="2"/>
</dbReference>
<dbReference type="InterPro" id="IPR049046">
    <property type="entry name" value="Beta-AFase-like_GH127_middle"/>
</dbReference>
<reference evidence="8" key="2">
    <citation type="submission" date="2020-02" db="EMBL/GenBank/DDBJ databases">
        <authorList>
            <person name="Littmann E."/>
            <person name="Sorbara M."/>
        </authorList>
    </citation>
    <scope>NUCLEOTIDE SEQUENCE</scope>
    <source>
        <strain evidence="8">MSK.17.11</strain>
        <strain evidence="7">MSK.17.38</strain>
    </source>
</reference>
<dbReference type="Gene3D" id="2.60.120.200">
    <property type="match status" value="1"/>
</dbReference>
<keyword evidence="9" id="KW-1185">Reference proteome</keyword>
<feature type="transmembrane region" description="Helical" evidence="4">
    <location>
        <begin position="1356"/>
        <end position="1375"/>
    </location>
</feature>